<dbReference type="PANTHER" id="PTHR24006:SF687">
    <property type="entry name" value="UBIQUITIN CARBOXYL-TERMINAL HYDROLASE 10"/>
    <property type="match status" value="1"/>
</dbReference>
<evidence type="ECO:0000256" key="7">
    <source>
        <dbReference type="SAM" id="MobiDB-lite"/>
    </source>
</evidence>
<proteinExistence type="inferred from homology"/>
<dbReference type="PROSITE" id="PS00972">
    <property type="entry name" value="USP_1"/>
    <property type="match status" value="1"/>
</dbReference>
<dbReference type="GO" id="GO:0016579">
    <property type="term" value="P:protein deubiquitination"/>
    <property type="evidence" value="ECO:0007669"/>
    <property type="project" value="InterPro"/>
</dbReference>
<evidence type="ECO:0000256" key="1">
    <source>
        <dbReference type="ARBA" id="ARBA00000707"/>
    </source>
</evidence>
<dbReference type="EMBL" id="JAMWBK010000005">
    <property type="protein sequence ID" value="KAJ8904904.1"/>
    <property type="molecule type" value="Genomic_DNA"/>
</dbReference>
<dbReference type="GO" id="GO:0004843">
    <property type="term" value="F:cysteine-type deubiquitinase activity"/>
    <property type="evidence" value="ECO:0007669"/>
    <property type="project" value="UniProtKB-UniRule"/>
</dbReference>
<comment type="caution">
    <text evidence="9">The sequence shown here is derived from an EMBL/GenBank/DDBJ whole genome shotgun (WGS) entry which is preliminary data.</text>
</comment>
<evidence type="ECO:0000256" key="3">
    <source>
        <dbReference type="ARBA" id="ARBA00022786"/>
    </source>
</evidence>
<dbReference type="PROSITE" id="PS50235">
    <property type="entry name" value="USP_3"/>
    <property type="match status" value="1"/>
</dbReference>
<evidence type="ECO:0000256" key="5">
    <source>
        <dbReference type="ARBA" id="ARBA00022807"/>
    </source>
</evidence>
<keyword evidence="4 6" id="KW-0378">Hydrolase</keyword>
<evidence type="ECO:0000256" key="4">
    <source>
        <dbReference type="ARBA" id="ARBA00022801"/>
    </source>
</evidence>
<dbReference type="Pfam" id="PF00443">
    <property type="entry name" value="UCH"/>
    <property type="match status" value="1"/>
</dbReference>
<keyword evidence="5 6" id="KW-0788">Thiol protease</keyword>
<evidence type="ECO:0000256" key="6">
    <source>
        <dbReference type="RuleBase" id="RU366025"/>
    </source>
</evidence>
<dbReference type="CDD" id="cd02257">
    <property type="entry name" value="Peptidase_C19"/>
    <property type="match status" value="1"/>
</dbReference>
<dbReference type="InterPro" id="IPR001394">
    <property type="entry name" value="Peptidase_C19_UCH"/>
</dbReference>
<keyword evidence="10" id="KW-1185">Reference proteome</keyword>
<keyword evidence="2 6" id="KW-0645">Protease</keyword>
<evidence type="ECO:0000313" key="9">
    <source>
        <dbReference type="EMBL" id="KAJ8904904.1"/>
    </source>
</evidence>
<evidence type="ECO:0000313" key="10">
    <source>
        <dbReference type="Proteomes" id="UP001157974"/>
    </source>
</evidence>
<dbReference type="Gene3D" id="3.90.70.10">
    <property type="entry name" value="Cysteine proteinases"/>
    <property type="match status" value="1"/>
</dbReference>
<protein>
    <recommendedName>
        <fullName evidence="6">Ubiquitin carboxyl-terminal hydrolase</fullName>
        <ecNumber evidence="6">3.4.19.12</ecNumber>
    </recommendedName>
</protein>
<gene>
    <name evidence="9" type="ORF">NDN08_001418</name>
</gene>
<dbReference type="PROSITE" id="PS00973">
    <property type="entry name" value="USP_2"/>
    <property type="match status" value="1"/>
</dbReference>
<accession>A0AAV8UQY6</accession>
<dbReference type="GO" id="GO:0005829">
    <property type="term" value="C:cytosol"/>
    <property type="evidence" value="ECO:0007669"/>
    <property type="project" value="TreeGrafter"/>
</dbReference>
<feature type="compositionally biased region" description="Polar residues" evidence="7">
    <location>
        <begin position="94"/>
        <end position="113"/>
    </location>
</feature>
<dbReference type="InterPro" id="IPR038765">
    <property type="entry name" value="Papain-like_cys_pep_sf"/>
</dbReference>
<comment type="catalytic activity">
    <reaction evidence="1 6">
        <text>Thiol-dependent hydrolysis of ester, thioester, amide, peptide and isopeptide bonds formed by the C-terminal Gly of ubiquitin (a 76-residue protein attached to proteins as an intracellular targeting signal).</text>
        <dbReference type="EC" id="3.4.19.12"/>
    </reaction>
</comment>
<evidence type="ECO:0000256" key="2">
    <source>
        <dbReference type="ARBA" id="ARBA00022670"/>
    </source>
</evidence>
<reference evidence="9 10" key="1">
    <citation type="journal article" date="2023" name="Nat. Commun.">
        <title>Origin of minicircular mitochondrial genomes in red algae.</title>
        <authorList>
            <person name="Lee Y."/>
            <person name="Cho C.H."/>
            <person name="Lee Y.M."/>
            <person name="Park S.I."/>
            <person name="Yang J.H."/>
            <person name="West J.A."/>
            <person name="Bhattacharya D."/>
            <person name="Yoon H.S."/>
        </authorList>
    </citation>
    <scope>NUCLEOTIDE SEQUENCE [LARGE SCALE GENOMIC DNA]</scope>
    <source>
        <strain evidence="9 10">CCMP1338</strain>
        <tissue evidence="9">Whole cell</tissue>
    </source>
</reference>
<dbReference type="InterPro" id="IPR028889">
    <property type="entry name" value="USP"/>
</dbReference>
<evidence type="ECO:0000259" key="8">
    <source>
        <dbReference type="PROSITE" id="PS50235"/>
    </source>
</evidence>
<sequence length="567" mass="63156">MLFGSLSVEEWQQLLVEGGRGPDLSASQEEQHLPEEEKVREAVQAFGTRRSAQAYTAGNPQFGQVTSHIKANGFTGFHAQGEGINGLQLPQKFQRSAGRQSGTSAPQVPTTDGQEPKSMDVSMETSSTTMSSKRSWAVVASSGLPKVKPEDLTVVNGQEIKGRTKILASSSANYRSAKEPVKYSFSLEDHVFSLFGVQLVTTVDKRIPRGLVNGGNRCFVNVVIQSLLSCLPFRQLLVTLECVPPDEKTPLLESFVYLSAELFKDEGDFKRGLEPVRPDFFFARAPNPSQGRGSREDSFLALMTGDSQEDAQEFLVHALDQLHEETLPGSVVKSTTVDDDGGGWHEVGLRGRNVVVQRNEFVPSCISSIFGGLQRSELRRYQQKPSVTREPFMCLQLDIENSHVLRLEDALTLYFEPESLEDYTLESSKETVEAKKHYTLDRLPRVLILNLKRFSYNPEARQGTKIMKRIDYPEELDIQLSFLSSNFVAPTPEQRKYKLTSVVTHIGKDMVGGHYTCDVKIGNEQGERIAGSEWLHCDDSTISPVNRNAVFNSQAYLLFYTIAADAR</sequence>
<name>A0AAV8UQY6_9RHOD</name>
<dbReference type="GO" id="GO:0006508">
    <property type="term" value="P:proteolysis"/>
    <property type="evidence" value="ECO:0007669"/>
    <property type="project" value="UniProtKB-KW"/>
</dbReference>
<dbReference type="InterPro" id="IPR050164">
    <property type="entry name" value="Peptidase_C19"/>
</dbReference>
<dbReference type="SUPFAM" id="SSF54001">
    <property type="entry name" value="Cysteine proteinases"/>
    <property type="match status" value="1"/>
</dbReference>
<comment type="similarity">
    <text evidence="6">Belongs to the peptidase C19 family.</text>
</comment>
<dbReference type="InterPro" id="IPR018200">
    <property type="entry name" value="USP_CS"/>
</dbReference>
<dbReference type="GO" id="GO:0005634">
    <property type="term" value="C:nucleus"/>
    <property type="evidence" value="ECO:0007669"/>
    <property type="project" value="TreeGrafter"/>
</dbReference>
<dbReference type="PANTHER" id="PTHR24006">
    <property type="entry name" value="UBIQUITIN CARBOXYL-TERMINAL HYDROLASE"/>
    <property type="match status" value="1"/>
</dbReference>
<dbReference type="EC" id="3.4.19.12" evidence="6"/>
<keyword evidence="3 6" id="KW-0833">Ubl conjugation pathway</keyword>
<feature type="domain" description="USP" evidence="8">
    <location>
        <begin position="209"/>
        <end position="563"/>
    </location>
</feature>
<feature type="region of interest" description="Disordered" evidence="7">
    <location>
        <begin position="94"/>
        <end position="127"/>
    </location>
</feature>
<organism evidence="9 10">
    <name type="scientific">Rhodosorus marinus</name>
    <dbReference type="NCBI Taxonomy" id="101924"/>
    <lineage>
        <taxon>Eukaryota</taxon>
        <taxon>Rhodophyta</taxon>
        <taxon>Stylonematophyceae</taxon>
        <taxon>Stylonematales</taxon>
        <taxon>Stylonemataceae</taxon>
        <taxon>Rhodosorus</taxon>
    </lineage>
</organism>
<dbReference type="Proteomes" id="UP001157974">
    <property type="component" value="Unassembled WGS sequence"/>
</dbReference>
<dbReference type="AlphaFoldDB" id="A0AAV8UQY6"/>